<keyword evidence="3" id="KW-1185">Reference proteome</keyword>
<sequence>MSKAAIAALDASIEQLTATRDAMQKRHDETMAALAALDRAQANSEIANLLNGASELVERIFAKLMRR</sequence>
<dbReference type="RefSeq" id="WP_184087155.1">
    <property type="nucleotide sequence ID" value="NZ_JACIJF010000005.1"/>
</dbReference>
<dbReference type="Proteomes" id="UP000527143">
    <property type="component" value="Unassembled WGS sequence"/>
</dbReference>
<evidence type="ECO:0000256" key="1">
    <source>
        <dbReference type="SAM" id="Coils"/>
    </source>
</evidence>
<protein>
    <submittedName>
        <fullName evidence="2">Uncharacterized protein</fullName>
    </submittedName>
</protein>
<reference evidence="2 3" key="1">
    <citation type="submission" date="2020-08" db="EMBL/GenBank/DDBJ databases">
        <title>Genomic Encyclopedia of Type Strains, Phase IV (KMG-IV): sequencing the most valuable type-strain genomes for metagenomic binning, comparative biology and taxonomic classification.</title>
        <authorList>
            <person name="Goeker M."/>
        </authorList>
    </citation>
    <scope>NUCLEOTIDE SEQUENCE [LARGE SCALE GENOMIC DNA]</scope>
    <source>
        <strain evidence="2 3">DSM 26736</strain>
    </source>
</reference>
<dbReference type="AlphaFoldDB" id="A0A840YIV5"/>
<gene>
    <name evidence="2" type="ORF">FHT02_002078</name>
</gene>
<evidence type="ECO:0000313" key="2">
    <source>
        <dbReference type="EMBL" id="MBB5710838.1"/>
    </source>
</evidence>
<dbReference type="EMBL" id="JACIJF010000005">
    <property type="protein sequence ID" value="MBB5710838.1"/>
    <property type="molecule type" value="Genomic_DNA"/>
</dbReference>
<comment type="caution">
    <text evidence="2">The sequence shown here is derived from an EMBL/GenBank/DDBJ whole genome shotgun (WGS) entry which is preliminary data.</text>
</comment>
<name>A0A840YIV5_9SPHN</name>
<keyword evidence="1" id="KW-0175">Coiled coil</keyword>
<feature type="coiled-coil region" evidence="1">
    <location>
        <begin position="6"/>
        <end position="33"/>
    </location>
</feature>
<organism evidence="2 3">
    <name type="scientific">Sphingomonas xinjiangensis</name>
    <dbReference type="NCBI Taxonomy" id="643568"/>
    <lineage>
        <taxon>Bacteria</taxon>
        <taxon>Pseudomonadati</taxon>
        <taxon>Pseudomonadota</taxon>
        <taxon>Alphaproteobacteria</taxon>
        <taxon>Sphingomonadales</taxon>
        <taxon>Sphingomonadaceae</taxon>
        <taxon>Sphingomonas</taxon>
    </lineage>
</organism>
<proteinExistence type="predicted"/>
<evidence type="ECO:0000313" key="3">
    <source>
        <dbReference type="Proteomes" id="UP000527143"/>
    </source>
</evidence>
<accession>A0A840YIV5</accession>